<sequence>MLIDTAKKEAADQNVIEAGASDRVSSEMLAAHVTSLKMRNAKEVEDRNYMQIDRDNINAFWDNSKRDLDNKKVEVRNKDRDLEELQLHRQVEINIYKKKVKHLMYEHHSRITTLKSEAELAIKMREDEYRKRFTELLNEKRSLKMELKEAELAEEDLVRQHNLDHAKEITKLRQEFEANVNAIEQKYEKKMKVLKEDSEQRRTHEIHEIEERKNAHIDRLLKDHDIAFSEIKNYYNDITHNNLDLIKTLKEDVAELKKKEATNDKLLFEVSQENKRLSEPLAKALREVDELRKMLSTHNKDRQSFTHTKTRLHDEEKSRSNMEWEFEVQKQRLDKVEKERRELYNKFERAIFDIKQKTFLRSSVVEQKLEALGDQLEKKEAKLGEVLSASSLDPSTLQMVTMKLDEVLDSKNQLIKALHSDVSKVSKAHNDLIQVYEAKLSEFGVPVEELGFVPLLANSNIGSASFAAGA</sequence>
<organism evidence="14">
    <name type="scientific">Micromonas pusilla (strain CCMP1545)</name>
    <name type="common">Picoplanktonic green alga</name>
    <dbReference type="NCBI Taxonomy" id="564608"/>
    <lineage>
        <taxon>Eukaryota</taxon>
        <taxon>Viridiplantae</taxon>
        <taxon>Chlorophyta</taxon>
        <taxon>Mamiellophyceae</taxon>
        <taxon>Mamiellales</taxon>
        <taxon>Mamiellaceae</taxon>
        <taxon>Micromonas</taxon>
    </lineage>
</organism>
<dbReference type="PANTHER" id="PTHR31543">
    <property type="entry name" value="DYNEIN REGULATORY COMPLEX SUBUNIT 4"/>
    <property type="match status" value="1"/>
</dbReference>
<keyword evidence="10" id="KW-0966">Cell projection</keyword>
<comment type="subcellular location">
    <subcellularLocation>
        <location evidence="1">Cell projection</location>
        <location evidence="1">Cilium</location>
        <location evidence="1">Flagellum</location>
    </subcellularLocation>
    <subcellularLocation>
        <location evidence="2">Cytoplasm</location>
        <location evidence="2">Cytoskeleton</location>
    </subcellularLocation>
</comment>
<evidence type="ECO:0000256" key="1">
    <source>
        <dbReference type="ARBA" id="ARBA00004230"/>
    </source>
</evidence>
<evidence type="ECO:0000256" key="4">
    <source>
        <dbReference type="ARBA" id="ARBA00022490"/>
    </source>
</evidence>
<dbReference type="EMBL" id="GG663736">
    <property type="protein sequence ID" value="EEH59759.1"/>
    <property type="molecule type" value="Genomic_DNA"/>
</dbReference>
<dbReference type="InterPro" id="IPR025593">
    <property type="entry name" value="GAS8_dom"/>
</dbReference>
<dbReference type="AlphaFoldDB" id="C1MKH1"/>
<keyword evidence="4" id="KW-0963">Cytoplasm</keyword>
<proteinExistence type="inferred from homology"/>
<evidence type="ECO:0000256" key="8">
    <source>
        <dbReference type="ARBA" id="ARBA00023069"/>
    </source>
</evidence>
<evidence type="ECO:0000256" key="9">
    <source>
        <dbReference type="ARBA" id="ARBA00023212"/>
    </source>
</evidence>
<dbReference type="OMA" id="MKHLQYE"/>
<evidence type="ECO:0000256" key="2">
    <source>
        <dbReference type="ARBA" id="ARBA00004245"/>
    </source>
</evidence>
<evidence type="ECO:0000313" key="13">
    <source>
        <dbReference type="EMBL" id="EEH59759.1"/>
    </source>
</evidence>
<dbReference type="InterPro" id="IPR039308">
    <property type="entry name" value="GAS8"/>
</dbReference>
<dbReference type="STRING" id="564608.C1MKH1"/>
<dbReference type="GO" id="GO:0031514">
    <property type="term" value="C:motile cilium"/>
    <property type="evidence" value="ECO:0007669"/>
    <property type="project" value="UniProtKB-SubCell"/>
</dbReference>
<protein>
    <submittedName>
        <fullName evidence="13">Dynein regulatory complex protein</fullName>
    </submittedName>
</protein>
<dbReference type="GO" id="GO:0048870">
    <property type="term" value="P:cell motility"/>
    <property type="evidence" value="ECO:0007669"/>
    <property type="project" value="InterPro"/>
</dbReference>
<evidence type="ECO:0000256" key="6">
    <source>
        <dbReference type="ARBA" id="ARBA00022846"/>
    </source>
</evidence>
<gene>
    <name evidence="13" type="primary">PF2</name>
    <name evidence="13" type="ORF">MICPUCDRAFT_49429</name>
</gene>
<keyword evidence="8" id="KW-0969">Cilium</keyword>
<name>C1MKH1_MICPC</name>
<keyword evidence="6" id="KW-0282">Flagellum</keyword>
<feature type="coiled-coil region" evidence="11">
    <location>
        <begin position="281"/>
        <end position="382"/>
    </location>
</feature>
<keyword evidence="5" id="KW-0493">Microtubule</keyword>
<feature type="coiled-coil region" evidence="11">
    <location>
        <begin position="126"/>
        <end position="193"/>
    </location>
</feature>
<evidence type="ECO:0000256" key="10">
    <source>
        <dbReference type="ARBA" id="ARBA00023273"/>
    </source>
</evidence>
<accession>C1MKH1</accession>
<dbReference type="OrthoDB" id="498391at2759"/>
<comment type="similarity">
    <text evidence="3">Belongs to the DRC4 family.</text>
</comment>
<dbReference type="GeneID" id="9681338"/>
<dbReference type="Proteomes" id="UP000001876">
    <property type="component" value="Unassembled WGS sequence"/>
</dbReference>
<dbReference type="GO" id="GO:0005794">
    <property type="term" value="C:Golgi apparatus"/>
    <property type="evidence" value="ECO:0007669"/>
    <property type="project" value="TreeGrafter"/>
</dbReference>
<dbReference type="GO" id="GO:0005874">
    <property type="term" value="C:microtubule"/>
    <property type="evidence" value="ECO:0007669"/>
    <property type="project" value="UniProtKB-KW"/>
</dbReference>
<keyword evidence="9" id="KW-0206">Cytoskeleton</keyword>
<evidence type="ECO:0000256" key="11">
    <source>
        <dbReference type="SAM" id="Coils"/>
    </source>
</evidence>
<dbReference type="PANTHER" id="PTHR31543:SF0">
    <property type="entry name" value="DYNEIN REGULATORY COMPLEX SUBUNIT 4"/>
    <property type="match status" value="1"/>
</dbReference>
<evidence type="ECO:0000259" key="12">
    <source>
        <dbReference type="Pfam" id="PF13851"/>
    </source>
</evidence>
<keyword evidence="7 11" id="KW-0175">Coiled coil</keyword>
<dbReference type="GO" id="GO:0008017">
    <property type="term" value="F:microtubule binding"/>
    <property type="evidence" value="ECO:0007669"/>
    <property type="project" value="InterPro"/>
</dbReference>
<evidence type="ECO:0000256" key="5">
    <source>
        <dbReference type="ARBA" id="ARBA00022701"/>
    </source>
</evidence>
<reference evidence="13 14" key="1">
    <citation type="journal article" date="2009" name="Science">
        <title>Green evolution and dynamic adaptations revealed by genomes of the marine picoeukaryotes Micromonas.</title>
        <authorList>
            <person name="Worden A.Z."/>
            <person name="Lee J.H."/>
            <person name="Mock T."/>
            <person name="Rouze P."/>
            <person name="Simmons M.P."/>
            <person name="Aerts A.L."/>
            <person name="Allen A.E."/>
            <person name="Cuvelier M.L."/>
            <person name="Derelle E."/>
            <person name="Everett M.V."/>
            <person name="Foulon E."/>
            <person name="Grimwood J."/>
            <person name="Gundlach H."/>
            <person name="Henrissat B."/>
            <person name="Napoli C."/>
            <person name="McDonald S.M."/>
            <person name="Parker M.S."/>
            <person name="Rombauts S."/>
            <person name="Salamov A."/>
            <person name="Von Dassow P."/>
            <person name="Badger J.H."/>
            <person name="Coutinho P.M."/>
            <person name="Demir E."/>
            <person name="Dubchak I."/>
            <person name="Gentemann C."/>
            <person name="Eikrem W."/>
            <person name="Gready J.E."/>
            <person name="John U."/>
            <person name="Lanier W."/>
            <person name="Lindquist E.A."/>
            <person name="Lucas S."/>
            <person name="Mayer K.F."/>
            <person name="Moreau H."/>
            <person name="Not F."/>
            <person name="Otillar R."/>
            <person name="Panaud O."/>
            <person name="Pangilinan J."/>
            <person name="Paulsen I."/>
            <person name="Piegu B."/>
            <person name="Poliakov A."/>
            <person name="Robbens S."/>
            <person name="Schmutz J."/>
            <person name="Toulza E."/>
            <person name="Wyss T."/>
            <person name="Zelensky A."/>
            <person name="Zhou K."/>
            <person name="Armbrust E.V."/>
            <person name="Bhattacharya D."/>
            <person name="Goodenough U.W."/>
            <person name="Van de Peer Y."/>
            <person name="Grigoriev I.V."/>
        </authorList>
    </citation>
    <scope>NUCLEOTIDE SEQUENCE [LARGE SCALE GENOMIC DNA]</scope>
    <source>
        <strain evidence="13 14">CCMP1545</strain>
    </source>
</reference>
<keyword evidence="14" id="KW-1185">Reference proteome</keyword>
<dbReference type="eggNOG" id="ENOG502QQDA">
    <property type="taxonomic scope" value="Eukaryota"/>
</dbReference>
<evidence type="ECO:0000256" key="7">
    <source>
        <dbReference type="ARBA" id="ARBA00023054"/>
    </source>
</evidence>
<dbReference type="RefSeq" id="XP_003056383.1">
    <property type="nucleotide sequence ID" value="XM_003056337.1"/>
</dbReference>
<dbReference type="KEGG" id="mpp:MICPUCDRAFT_49429"/>
<evidence type="ECO:0000256" key="3">
    <source>
        <dbReference type="ARBA" id="ARBA00009859"/>
    </source>
</evidence>
<evidence type="ECO:0000313" key="14">
    <source>
        <dbReference type="Proteomes" id="UP000001876"/>
    </source>
</evidence>
<feature type="domain" description="Growth arrest-specific protein 8" evidence="12">
    <location>
        <begin position="220"/>
        <end position="418"/>
    </location>
</feature>
<dbReference type="Pfam" id="PF13851">
    <property type="entry name" value="GAS"/>
    <property type="match status" value="1"/>
</dbReference>
<dbReference type="GO" id="GO:0031267">
    <property type="term" value="F:small GTPase binding"/>
    <property type="evidence" value="ECO:0007669"/>
    <property type="project" value="InterPro"/>
</dbReference>